<evidence type="ECO:0000256" key="3">
    <source>
        <dbReference type="ARBA" id="ARBA00006576"/>
    </source>
</evidence>
<dbReference type="EMBL" id="AP025592">
    <property type="protein sequence ID" value="BDG09049.1"/>
    <property type="molecule type" value="Genomic_DNA"/>
</dbReference>
<accession>A0ABN6N7A4</accession>
<feature type="domain" description="CMP/dCMP-type deaminase" evidence="14">
    <location>
        <begin position="19"/>
        <end position="145"/>
    </location>
</feature>
<proteinExistence type="inferred from homology"/>
<dbReference type="PROSITE" id="PS00903">
    <property type="entry name" value="CYT_DCMP_DEAMINASES_1"/>
    <property type="match status" value="1"/>
</dbReference>
<evidence type="ECO:0000256" key="7">
    <source>
        <dbReference type="ARBA" id="ARBA00022801"/>
    </source>
</evidence>
<protein>
    <recommendedName>
        <fullName evidence="5 12">Cytidine deaminase</fullName>
        <ecNumber evidence="4 12">3.5.4.5</ecNumber>
    </recommendedName>
    <alternativeName>
        <fullName evidence="9 12">Cytidine aminohydrolase</fullName>
    </alternativeName>
</protein>
<keyword evidence="6 12" id="KW-0479">Metal-binding</keyword>
<comment type="similarity">
    <text evidence="3 12">Belongs to the cytidine and deoxycytidylate deaminase family.</text>
</comment>
<dbReference type="NCBIfam" id="TIGR01354">
    <property type="entry name" value="cyt_deam_tetra"/>
    <property type="match status" value="1"/>
</dbReference>
<organism evidence="15 16">
    <name type="scientific">Anaeromyxobacter paludicola</name>
    <dbReference type="NCBI Taxonomy" id="2918171"/>
    <lineage>
        <taxon>Bacteria</taxon>
        <taxon>Pseudomonadati</taxon>
        <taxon>Myxococcota</taxon>
        <taxon>Myxococcia</taxon>
        <taxon>Myxococcales</taxon>
        <taxon>Cystobacterineae</taxon>
        <taxon>Anaeromyxobacteraceae</taxon>
        <taxon>Anaeromyxobacter</taxon>
    </lineage>
</organism>
<dbReference type="InterPro" id="IPR016193">
    <property type="entry name" value="Cytidine_deaminase-like"/>
</dbReference>
<gene>
    <name evidence="15" type="ORF">AMPC_21620</name>
</gene>
<evidence type="ECO:0000256" key="2">
    <source>
        <dbReference type="ARBA" id="ARBA00003949"/>
    </source>
</evidence>
<dbReference type="Pfam" id="PF00383">
    <property type="entry name" value="dCMP_cyt_deam_1"/>
    <property type="match status" value="1"/>
</dbReference>
<dbReference type="EC" id="3.5.4.5" evidence="4 12"/>
<dbReference type="InterPro" id="IPR002125">
    <property type="entry name" value="CMP_dCMP_dom"/>
</dbReference>
<dbReference type="SUPFAM" id="SSF53927">
    <property type="entry name" value="Cytidine deaminase-like"/>
    <property type="match status" value="1"/>
</dbReference>
<dbReference type="InterPro" id="IPR050202">
    <property type="entry name" value="Cyt/Deoxycyt_deaminase"/>
</dbReference>
<evidence type="ECO:0000256" key="5">
    <source>
        <dbReference type="ARBA" id="ARBA00018266"/>
    </source>
</evidence>
<keyword evidence="16" id="KW-1185">Reference proteome</keyword>
<evidence type="ECO:0000256" key="10">
    <source>
        <dbReference type="ARBA" id="ARBA00049252"/>
    </source>
</evidence>
<dbReference type="PANTHER" id="PTHR11644:SF2">
    <property type="entry name" value="CYTIDINE DEAMINASE"/>
    <property type="match status" value="1"/>
</dbReference>
<dbReference type="Proteomes" id="UP001162734">
    <property type="component" value="Chromosome"/>
</dbReference>
<keyword evidence="7 12" id="KW-0378">Hydrolase</keyword>
<dbReference type="InterPro" id="IPR016192">
    <property type="entry name" value="APOBEC/CMP_deaminase_Zn-bd"/>
</dbReference>
<dbReference type="Gene3D" id="3.40.140.10">
    <property type="entry name" value="Cytidine Deaminase, domain 2"/>
    <property type="match status" value="1"/>
</dbReference>
<dbReference type="PROSITE" id="PS51747">
    <property type="entry name" value="CYT_DCMP_DEAMINASES_2"/>
    <property type="match status" value="1"/>
</dbReference>
<evidence type="ECO:0000256" key="9">
    <source>
        <dbReference type="ARBA" id="ARBA00032005"/>
    </source>
</evidence>
<evidence type="ECO:0000256" key="13">
    <source>
        <dbReference type="SAM" id="MobiDB-lite"/>
    </source>
</evidence>
<evidence type="ECO:0000256" key="8">
    <source>
        <dbReference type="ARBA" id="ARBA00022833"/>
    </source>
</evidence>
<reference evidence="16" key="1">
    <citation type="journal article" date="2022" name="Int. J. Syst. Evol. Microbiol.">
        <title>Anaeromyxobacter oryzae sp. nov., Anaeromyxobacter diazotrophicus sp. nov. and Anaeromyxobacter paludicola sp. nov., isolated from paddy soils.</title>
        <authorList>
            <person name="Itoh H."/>
            <person name="Xu Z."/>
            <person name="Mise K."/>
            <person name="Masuda Y."/>
            <person name="Ushijima N."/>
            <person name="Hayakawa C."/>
            <person name="Shiratori Y."/>
            <person name="Senoo K."/>
        </authorList>
    </citation>
    <scope>NUCLEOTIDE SEQUENCE [LARGE SCALE GENOMIC DNA]</scope>
    <source>
        <strain evidence="16">Red630</strain>
    </source>
</reference>
<dbReference type="CDD" id="cd01283">
    <property type="entry name" value="cytidine_deaminase"/>
    <property type="match status" value="1"/>
</dbReference>
<feature type="region of interest" description="Disordered" evidence="13">
    <location>
        <begin position="1"/>
        <end position="22"/>
    </location>
</feature>
<dbReference type="InterPro" id="IPR006262">
    <property type="entry name" value="Cyt_deam_tetra"/>
</dbReference>
<evidence type="ECO:0000256" key="1">
    <source>
        <dbReference type="ARBA" id="ARBA00001947"/>
    </source>
</evidence>
<comment type="function">
    <text evidence="2 12">This enzyme scavenges exogenous and endogenous cytidine and 2'-deoxycytidine for UMP synthesis.</text>
</comment>
<name>A0ABN6N7A4_9BACT</name>
<keyword evidence="8 12" id="KW-0862">Zinc</keyword>
<evidence type="ECO:0000256" key="4">
    <source>
        <dbReference type="ARBA" id="ARBA00012783"/>
    </source>
</evidence>
<evidence type="ECO:0000259" key="14">
    <source>
        <dbReference type="PROSITE" id="PS51747"/>
    </source>
</evidence>
<evidence type="ECO:0000313" key="15">
    <source>
        <dbReference type="EMBL" id="BDG09049.1"/>
    </source>
</evidence>
<comment type="catalytic activity">
    <reaction evidence="10 12">
        <text>2'-deoxycytidine + H2O + H(+) = 2'-deoxyuridine + NH4(+)</text>
        <dbReference type="Rhea" id="RHEA:13433"/>
        <dbReference type="ChEBI" id="CHEBI:15377"/>
        <dbReference type="ChEBI" id="CHEBI:15378"/>
        <dbReference type="ChEBI" id="CHEBI:15698"/>
        <dbReference type="ChEBI" id="CHEBI:16450"/>
        <dbReference type="ChEBI" id="CHEBI:28938"/>
        <dbReference type="EC" id="3.5.4.5"/>
    </reaction>
</comment>
<comment type="cofactor">
    <cofactor evidence="1 12">
        <name>Zn(2+)</name>
        <dbReference type="ChEBI" id="CHEBI:29105"/>
    </cofactor>
</comment>
<dbReference type="PANTHER" id="PTHR11644">
    <property type="entry name" value="CYTIDINE DEAMINASE"/>
    <property type="match status" value="1"/>
</dbReference>
<evidence type="ECO:0000256" key="6">
    <source>
        <dbReference type="ARBA" id="ARBA00022723"/>
    </source>
</evidence>
<evidence type="ECO:0000256" key="12">
    <source>
        <dbReference type="RuleBase" id="RU364006"/>
    </source>
</evidence>
<feature type="compositionally biased region" description="Low complexity" evidence="13">
    <location>
        <begin position="1"/>
        <end position="16"/>
    </location>
</feature>
<dbReference type="NCBIfam" id="NF004064">
    <property type="entry name" value="PRK05578.1"/>
    <property type="match status" value="1"/>
</dbReference>
<evidence type="ECO:0000256" key="11">
    <source>
        <dbReference type="ARBA" id="ARBA00049558"/>
    </source>
</evidence>
<evidence type="ECO:0000313" key="16">
    <source>
        <dbReference type="Proteomes" id="UP001162734"/>
    </source>
</evidence>
<sequence>MRPARAPRAAAPPAGREAPERAALERAARDVRRRAYAPYSRFRVGAALLAGGEVFAGANVENASYGLTVCAERSAVAAMVAAGARRLEAVVVASGTAPPTPPCGMCLQTLAEFGGPALPVVLLGARGTRVETTLGALLPMAFGRRFL</sequence>
<comment type="catalytic activity">
    <reaction evidence="11 12">
        <text>cytidine + H2O + H(+) = uridine + NH4(+)</text>
        <dbReference type="Rhea" id="RHEA:16069"/>
        <dbReference type="ChEBI" id="CHEBI:15377"/>
        <dbReference type="ChEBI" id="CHEBI:15378"/>
        <dbReference type="ChEBI" id="CHEBI:16704"/>
        <dbReference type="ChEBI" id="CHEBI:17562"/>
        <dbReference type="ChEBI" id="CHEBI:28938"/>
        <dbReference type="EC" id="3.5.4.5"/>
    </reaction>
</comment>